<dbReference type="Proteomes" id="UP001145114">
    <property type="component" value="Unassembled WGS sequence"/>
</dbReference>
<evidence type="ECO:0000313" key="2">
    <source>
        <dbReference type="Proteomes" id="UP001145114"/>
    </source>
</evidence>
<feature type="non-terminal residue" evidence="1">
    <location>
        <position position="1"/>
    </location>
</feature>
<organism evidence="1 2">
    <name type="scientific">Spiromyces aspiralis</name>
    <dbReference type="NCBI Taxonomy" id="68401"/>
    <lineage>
        <taxon>Eukaryota</taxon>
        <taxon>Fungi</taxon>
        <taxon>Fungi incertae sedis</taxon>
        <taxon>Zoopagomycota</taxon>
        <taxon>Kickxellomycotina</taxon>
        <taxon>Kickxellomycetes</taxon>
        <taxon>Kickxellales</taxon>
        <taxon>Kickxellaceae</taxon>
        <taxon>Spiromyces</taxon>
    </lineage>
</organism>
<protein>
    <submittedName>
        <fullName evidence="1">Uncharacterized protein</fullName>
    </submittedName>
</protein>
<proteinExistence type="predicted"/>
<name>A0ACC1HJ36_9FUNG</name>
<keyword evidence="2" id="KW-1185">Reference proteome</keyword>
<accession>A0ACC1HJ36</accession>
<dbReference type="EMBL" id="JAMZIH010004046">
    <property type="protein sequence ID" value="KAJ1676477.1"/>
    <property type="molecule type" value="Genomic_DNA"/>
</dbReference>
<sequence length="227" mass="25526">QNVGRYIVQAKLPAGSYTGSAVTHTSFTGTLNDLEHGAYLDLISRLMHNVMHCKLIQTGCLGSKLICNVGCYSSNHLGLQVVIRSEHSPVYLQHQLDDFYVWFRDEYLANLSEEKLGVAIKDAIRCKKSSKKDMFAVFNKQWECIKSGSYQFLSSEQHSRVLLQATVDKVLAFWDEKLAPLAQDKQPHLFIHVYPEGLEMPAMNDRQIYADTIIALQECLACGGIPS</sequence>
<feature type="non-terminal residue" evidence="1">
    <location>
        <position position="227"/>
    </location>
</feature>
<gene>
    <name evidence="1" type="ORF">EV182_008120</name>
</gene>
<comment type="caution">
    <text evidence="1">The sequence shown here is derived from an EMBL/GenBank/DDBJ whole genome shotgun (WGS) entry which is preliminary data.</text>
</comment>
<reference evidence="1" key="1">
    <citation type="submission" date="2022-06" db="EMBL/GenBank/DDBJ databases">
        <title>Phylogenomic reconstructions and comparative analyses of Kickxellomycotina fungi.</title>
        <authorList>
            <person name="Reynolds N.K."/>
            <person name="Stajich J.E."/>
            <person name="Barry K."/>
            <person name="Grigoriev I.V."/>
            <person name="Crous P."/>
            <person name="Smith M.E."/>
        </authorList>
    </citation>
    <scope>NUCLEOTIDE SEQUENCE</scope>
    <source>
        <strain evidence="1">RSA 2271</strain>
    </source>
</reference>
<evidence type="ECO:0000313" key="1">
    <source>
        <dbReference type="EMBL" id="KAJ1676477.1"/>
    </source>
</evidence>